<dbReference type="EMBL" id="CAFZ01000014">
    <property type="protein sequence ID" value="CCA67462.1"/>
    <property type="molecule type" value="Genomic_DNA"/>
</dbReference>
<dbReference type="InParanoid" id="G4T835"/>
<gene>
    <name evidence="9" type="ORF">PIIN_01292</name>
</gene>
<keyword evidence="7 8" id="KW-0472">Membrane</keyword>
<name>G4T835_SERID</name>
<organism evidence="9 10">
    <name type="scientific">Serendipita indica (strain DSM 11827)</name>
    <name type="common">Root endophyte fungus</name>
    <name type="synonym">Piriformospora indica</name>
    <dbReference type="NCBI Taxonomy" id="1109443"/>
    <lineage>
        <taxon>Eukaryota</taxon>
        <taxon>Fungi</taxon>
        <taxon>Dikarya</taxon>
        <taxon>Basidiomycota</taxon>
        <taxon>Agaricomycotina</taxon>
        <taxon>Agaricomycetes</taxon>
        <taxon>Sebacinales</taxon>
        <taxon>Serendipitaceae</taxon>
        <taxon>Serendipita</taxon>
    </lineage>
</organism>
<dbReference type="OMA" id="STSYHAF"/>
<feature type="transmembrane region" description="Helical" evidence="8">
    <location>
        <begin position="151"/>
        <end position="168"/>
    </location>
</feature>
<feature type="transmembrane region" description="Helical" evidence="8">
    <location>
        <begin position="86"/>
        <end position="108"/>
    </location>
</feature>
<feature type="transmembrane region" description="Helical" evidence="8">
    <location>
        <begin position="232"/>
        <end position="250"/>
    </location>
</feature>
<sequence>MDSTRQHSPTDDKNWERVLWRRLPYPDNYVPPRRFLESLRKNANFTPYTYSPMVVATTSVCQHIANIFTFLSVFIRLKERKSDPRYIIWISILLFVIGYASWEALFFFQGSPLRKDSRSRVMRSAILVFLALLALAPVLRTLTEATSSDSIWALSFSLFALHTLLADYTAPLPHDSHERLTSVLSMNAAISASVVLASRLDSDLSVFALILFALQVFALFPLLRRQLHYAPTAVRLGLTLLLSTTSVVLMSEHSHMVGWIVSLILIFINFVSPAVMVWAQREIRGEWDVAVPVVGGS</sequence>
<dbReference type="Proteomes" id="UP000007148">
    <property type="component" value="Unassembled WGS sequence"/>
</dbReference>
<comment type="similarity">
    <text evidence="3">Belongs to the PIGC family.</text>
</comment>
<keyword evidence="5 8" id="KW-0812">Transmembrane</keyword>
<dbReference type="OrthoDB" id="196709at2759"/>
<dbReference type="PIRSF" id="PIRSF016104">
    <property type="entry name" value="GPI2"/>
    <property type="match status" value="1"/>
</dbReference>
<dbReference type="STRING" id="1109443.G4T835"/>
<comment type="pathway">
    <text evidence="2">Glycolipid biosynthesis; glycosylphosphatidylinositol-anchor biosynthesis.</text>
</comment>
<dbReference type="eggNOG" id="KOG3059">
    <property type="taxonomic scope" value="Eukaryota"/>
</dbReference>
<evidence type="ECO:0000256" key="4">
    <source>
        <dbReference type="ARBA" id="ARBA00022502"/>
    </source>
</evidence>
<comment type="subcellular location">
    <subcellularLocation>
        <location evidence="1">Membrane</location>
        <topology evidence="1">Multi-pass membrane protein</topology>
    </subcellularLocation>
</comment>
<evidence type="ECO:0000256" key="7">
    <source>
        <dbReference type="ARBA" id="ARBA00023136"/>
    </source>
</evidence>
<feature type="transmembrane region" description="Helical" evidence="8">
    <location>
        <begin position="120"/>
        <end position="139"/>
    </location>
</feature>
<evidence type="ECO:0000256" key="6">
    <source>
        <dbReference type="ARBA" id="ARBA00022989"/>
    </source>
</evidence>
<keyword evidence="4" id="KW-0337">GPI-anchor biosynthesis</keyword>
<dbReference type="PANTHER" id="PTHR12982">
    <property type="entry name" value="PHOSPHATIDYLINOSITOL GLYCAN, CLASS C"/>
    <property type="match status" value="1"/>
</dbReference>
<dbReference type="UniPathway" id="UPA00196"/>
<dbReference type="Pfam" id="PF06432">
    <property type="entry name" value="GPI2"/>
    <property type="match status" value="1"/>
</dbReference>
<feature type="transmembrane region" description="Helical" evidence="8">
    <location>
        <begin position="50"/>
        <end position="74"/>
    </location>
</feature>
<comment type="caution">
    <text evidence="9">The sequence shown here is derived from an EMBL/GenBank/DDBJ whole genome shotgun (WGS) entry which is preliminary data.</text>
</comment>
<proteinExistence type="inferred from homology"/>
<keyword evidence="10" id="KW-1185">Reference proteome</keyword>
<reference evidence="9 10" key="1">
    <citation type="journal article" date="2011" name="PLoS Pathog.">
        <title>Endophytic Life Strategies Decoded by Genome and Transcriptome Analyses of the Mutualistic Root Symbiont Piriformospora indica.</title>
        <authorList>
            <person name="Zuccaro A."/>
            <person name="Lahrmann U."/>
            <person name="Guldener U."/>
            <person name="Langen G."/>
            <person name="Pfiffi S."/>
            <person name="Biedenkopf D."/>
            <person name="Wong P."/>
            <person name="Samans B."/>
            <person name="Grimm C."/>
            <person name="Basiewicz M."/>
            <person name="Murat C."/>
            <person name="Martin F."/>
            <person name="Kogel K.H."/>
        </authorList>
    </citation>
    <scope>NUCLEOTIDE SEQUENCE [LARGE SCALE GENOMIC DNA]</scope>
    <source>
        <strain evidence="9 10">DSM 11827</strain>
    </source>
</reference>
<accession>G4T835</accession>
<dbReference type="FunCoup" id="G4T835">
    <property type="interactions" value="276"/>
</dbReference>
<feature type="transmembrane region" description="Helical" evidence="8">
    <location>
        <begin position="204"/>
        <end position="223"/>
    </location>
</feature>
<dbReference type="GO" id="GO:0000506">
    <property type="term" value="C:glycosylphosphatidylinositol-N-acetylglucosaminyltransferase (GPI-GnT) complex"/>
    <property type="evidence" value="ECO:0007669"/>
    <property type="project" value="TreeGrafter"/>
</dbReference>
<evidence type="ECO:0000313" key="9">
    <source>
        <dbReference type="EMBL" id="CCA67462.1"/>
    </source>
</evidence>
<keyword evidence="6 8" id="KW-1133">Transmembrane helix</keyword>
<dbReference type="PANTHER" id="PTHR12982:SF0">
    <property type="entry name" value="PHOSPHATIDYLINOSITOL N-ACETYLGLUCOSAMINYLTRANSFERASE SUBUNIT C"/>
    <property type="match status" value="1"/>
</dbReference>
<dbReference type="GO" id="GO:0006506">
    <property type="term" value="P:GPI anchor biosynthetic process"/>
    <property type="evidence" value="ECO:0007669"/>
    <property type="project" value="UniProtKB-UniPathway"/>
</dbReference>
<evidence type="ECO:0000256" key="8">
    <source>
        <dbReference type="SAM" id="Phobius"/>
    </source>
</evidence>
<evidence type="ECO:0000313" key="10">
    <source>
        <dbReference type="Proteomes" id="UP000007148"/>
    </source>
</evidence>
<dbReference type="HOGENOM" id="CLU_024002_2_0_1"/>
<dbReference type="AlphaFoldDB" id="G4T835"/>
<evidence type="ECO:0000256" key="1">
    <source>
        <dbReference type="ARBA" id="ARBA00004141"/>
    </source>
</evidence>
<dbReference type="InterPro" id="IPR009450">
    <property type="entry name" value="Plno_GlcNAc_GPI2"/>
</dbReference>
<evidence type="ECO:0000256" key="5">
    <source>
        <dbReference type="ARBA" id="ARBA00022692"/>
    </source>
</evidence>
<evidence type="ECO:0000256" key="3">
    <source>
        <dbReference type="ARBA" id="ARBA00008321"/>
    </source>
</evidence>
<protein>
    <submittedName>
        <fullName evidence="9">Related to pig-c protein</fullName>
    </submittedName>
</protein>
<feature type="transmembrane region" description="Helical" evidence="8">
    <location>
        <begin position="256"/>
        <end position="279"/>
    </location>
</feature>
<evidence type="ECO:0000256" key="2">
    <source>
        <dbReference type="ARBA" id="ARBA00004687"/>
    </source>
</evidence>